<protein>
    <recommendedName>
        <fullName evidence="4 10">4-alpha-glucanotransferase</fullName>
        <ecNumber evidence="3 10">2.4.1.25</ecNumber>
    </recommendedName>
    <alternativeName>
        <fullName evidence="8 10">Amylomaltase</fullName>
    </alternativeName>
    <alternativeName>
        <fullName evidence="9 10">Disproportionating enzyme</fullName>
    </alternativeName>
</protein>
<dbReference type="Proteomes" id="UP000748752">
    <property type="component" value="Unassembled WGS sequence"/>
</dbReference>
<accession>A0ABS1CLF3</accession>
<dbReference type="InterPro" id="IPR012767">
    <property type="entry name" value="Trehalose_TreY"/>
</dbReference>
<dbReference type="PANTHER" id="PTHR32438">
    <property type="entry name" value="4-ALPHA-GLUCANOTRANSFERASE DPE1, CHLOROPLASTIC/AMYLOPLASTIC"/>
    <property type="match status" value="1"/>
</dbReference>
<evidence type="ECO:0000256" key="1">
    <source>
        <dbReference type="ARBA" id="ARBA00000439"/>
    </source>
</evidence>
<comment type="caution">
    <text evidence="13">The sequence shown here is derived from an EMBL/GenBank/DDBJ whole genome shotgun (WGS) entry which is preliminary data.</text>
</comment>
<evidence type="ECO:0000256" key="5">
    <source>
        <dbReference type="ARBA" id="ARBA00022676"/>
    </source>
</evidence>
<dbReference type="Pfam" id="PF02446">
    <property type="entry name" value="Glyco_hydro_77"/>
    <property type="match status" value="1"/>
</dbReference>
<keyword evidence="14" id="KW-1185">Reference proteome</keyword>
<proteinExistence type="inferred from homology"/>
<evidence type="ECO:0000259" key="12">
    <source>
        <dbReference type="SMART" id="SM00642"/>
    </source>
</evidence>
<feature type="region of interest" description="Disordered" evidence="11">
    <location>
        <begin position="741"/>
        <end position="775"/>
    </location>
</feature>
<evidence type="ECO:0000256" key="6">
    <source>
        <dbReference type="ARBA" id="ARBA00022679"/>
    </source>
</evidence>
<evidence type="ECO:0000256" key="4">
    <source>
        <dbReference type="ARBA" id="ARBA00020295"/>
    </source>
</evidence>
<dbReference type="Pfam" id="PF21226">
    <property type="entry name" value="MalQ_N"/>
    <property type="match status" value="1"/>
</dbReference>
<dbReference type="Pfam" id="PF00128">
    <property type="entry name" value="Alpha-amylase"/>
    <property type="match status" value="1"/>
</dbReference>
<keyword evidence="5 10" id="KW-0328">Glycosyltransferase</keyword>
<evidence type="ECO:0000256" key="10">
    <source>
        <dbReference type="RuleBase" id="RU361207"/>
    </source>
</evidence>
<feature type="compositionally biased region" description="Low complexity" evidence="11">
    <location>
        <begin position="747"/>
        <end position="775"/>
    </location>
</feature>
<dbReference type="InterPro" id="IPR017853">
    <property type="entry name" value="GH"/>
</dbReference>
<dbReference type="InterPro" id="IPR003385">
    <property type="entry name" value="Glyco_hydro_77"/>
</dbReference>
<keyword evidence="6 10" id="KW-0808">Transferase</keyword>
<dbReference type="CDD" id="cd11336">
    <property type="entry name" value="AmyAc_MTSase"/>
    <property type="match status" value="1"/>
</dbReference>
<dbReference type="EC" id="2.4.1.25" evidence="3 10"/>
<comment type="similarity">
    <text evidence="2 10">Belongs to the disproportionating enzyme family.</text>
</comment>
<name>A0ABS1CLF3_9GAMM</name>
<evidence type="ECO:0000256" key="7">
    <source>
        <dbReference type="ARBA" id="ARBA00023277"/>
    </source>
</evidence>
<dbReference type="NCBIfam" id="TIGR02401">
    <property type="entry name" value="trehalose_TreY"/>
    <property type="match status" value="1"/>
</dbReference>
<gene>
    <name evidence="13" type="ORF">CKO31_18400</name>
</gene>
<evidence type="ECO:0000256" key="8">
    <source>
        <dbReference type="ARBA" id="ARBA00031423"/>
    </source>
</evidence>
<dbReference type="SUPFAM" id="SSF51445">
    <property type="entry name" value="(Trans)glycosidases"/>
    <property type="match status" value="2"/>
</dbReference>
<organism evidence="13 14">
    <name type="scientific">Thiohalocapsa halophila</name>
    <dbReference type="NCBI Taxonomy" id="69359"/>
    <lineage>
        <taxon>Bacteria</taxon>
        <taxon>Pseudomonadati</taxon>
        <taxon>Pseudomonadota</taxon>
        <taxon>Gammaproteobacteria</taxon>
        <taxon>Chromatiales</taxon>
        <taxon>Chromatiaceae</taxon>
        <taxon>Thiohalocapsa</taxon>
    </lineage>
</organism>
<dbReference type="SMART" id="SM00642">
    <property type="entry name" value="Aamy"/>
    <property type="match status" value="1"/>
</dbReference>
<comment type="catalytic activity">
    <reaction evidence="1 10">
        <text>Transfers a segment of a (1-&gt;4)-alpha-D-glucan to a new position in an acceptor, which may be glucose or a (1-&gt;4)-alpha-D-glucan.</text>
        <dbReference type="EC" id="2.4.1.25"/>
    </reaction>
</comment>
<evidence type="ECO:0000313" key="14">
    <source>
        <dbReference type="Proteomes" id="UP000748752"/>
    </source>
</evidence>
<dbReference type="EMBL" id="NRRV01000054">
    <property type="protein sequence ID" value="MBK1632678.1"/>
    <property type="molecule type" value="Genomic_DNA"/>
</dbReference>
<dbReference type="InterPro" id="IPR006047">
    <property type="entry name" value="GH13_cat_dom"/>
</dbReference>
<dbReference type="NCBIfam" id="TIGR00217">
    <property type="entry name" value="malQ"/>
    <property type="match status" value="1"/>
</dbReference>
<dbReference type="PANTHER" id="PTHR32438:SF5">
    <property type="entry name" value="4-ALPHA-GLUCANOTRANSFERASE DPE1, CHLOROPLASTIC_AMYLOPLASTIC"/>
    <property type="match status" value="1"/>
</dbReference>
<feature type="domain" description="Glycosyl hydrolase family 13 catalytic" evidence="12">
    <location>
        <begin position="806"/>
        <end position="1637"/>
    </location>
</feature>
<reference evidence="13 14" key="1">
    <citation type="journal article" date="2020" name="Microorganisms">
        <title>Osmotic Adaptation and Compatible Solute Biosynthesis of Phototrophic Bacteria as Revealed from Genome Analyses.</title>
        <authorList>
            <person name="Imhoff J.F."/>
            <person name="Rahn T."/>
            <person name="Kunzel S."/>
            <person name="Keller A."/>
            <person name="Neulinger S.C."/>
        </authorList>
    </citation>
    <scope>NUCLEOTIDE SEQUENCE [LARGE SCALE GENOMIC DNA]</scope>
    <source>
        <strain evidence="13 14">DSM 6210</strain>
    </source>
</reference>
<evidence type="ECO:0000256" key="11">
    <source>
        <dbReference type="SAM" id="MobiDB-lite"/>
    </source>
</evidence>
<evidence type="ECO:0000256" key="9">
    <source>
        <dbReference type="ARBA" id="ARBA00031501"/>
    </source>
</evidence>
<dbReference type="RefSeq" id="WP_200240437.1">
    <property type="nucleotide sequence ID" value="NZ_NRRV01000054.1"/>
</dbReference>
<evidence type="ECO:0000256" key="2">
    <source>
        <dbReference type="ARBA" id="ARBA00005684"/>
    </source>
</evidence>
<sequence>MASDDALQRLCEHVGIAERYVDVQGREHRPDAATRRTLLRALGVAVGDADTEATSLHAAIDAEWRRRLPPVLVHRQGDPAPTLALTLPQTDTPTRLRCVLTEETGADSAWTLDLGALNDSARRRLDGDQWLCRQLALTPPAHLGYHRFALYADSAGTDARPLAETTVIVAPRRCWQPDRGPERGWGLVTQLPTLRSARNWGIGDFTDLTRLAALAAEAGAGMLALSPLHALFLTEPERCDPYGPASRRWLNPLYIDVEAVPELAECEAVRARIDSDDFQAGLRALRSAPLIDYGGVARAKLDILERLYRHFRSEHLAADSERGRTFRAFMQAGGADLHRFALFQALAEYLASEAPAASAADTRAAADSDPFAHWPADYRDPSAPAVQAFAREHAERVEFFAWLQWLAGQQLDAAAARCEALGMQHGLCLDLAVGAAPNGADRWSAPASYVSGVHVGAPPDDFSPKGQNWQVLAWHPQRLREAAYLPFAEELRANMRAAGALRIDHVMGLMRLFLVPAGTDPAAATYVAYPFRDLLGVLALESVRNRCLIIGEDLGTVPEAVRTAIPDWGILSTRVFYFERDADGGFLPPEDYEPNALVTAGTHDLPPLAGFWAGVDLEHRRELDLFPSASDYTERLLARTNDRARLLLALAKADLLPADGETDPVALPELTPAHIAAVQRYLARTPSKLLLVQTADLLGESEQVNLPGSAGRHPNWRRRQPLELEHWLAEPAVAGALEAVRGERGTASAAPRGAPSSAPGSAPGSAPSGADAAAGAHPAASPAVAAPLTATIPRATYRLQLHGGFGFADAAALVPYLASLGVSHVYCSPYLKARPGSTHGYDVVAHDQLNPELGSRADFDRFCAALAAHGMGQILDLVPNHVGIMGAENAWWLDVLENGQAAEHAPFFDIDWHPLKQELHDKVLVPVLGDHYGAILDTGELVLACDDGAFHVAYYEHHFPIDPREYPRILGPGLPALRERLGATETTDSDAAAALTAFESLVTAFGNLPPRDALEADALAARRRDKELHKGRLAELCRAHADLDRYVQDCVKDFNGAADYPADTARLHALLEAQAYRLAHWRVAADEINYRRFFDINDLAALRMEHPDAFDAVHGLVLALIGEGRIAGLRIDHPDGLYDPAGYFQTLQKRAAAALAPTRTPRDDDRPLYLVAEKILVGDEHLRMDWAVHGTTGYDFAALCDGLFVASDGLDALADTCRAFGGCRQPFPDETYAAKREVMRHMLSSELHVLASELARIAEMDPHTRDYTLEGLRAALMEVIACFPVYRTYLSERGGAASDRHQVLKAVSEARRRSRMPDLTVFELVRDVLLTDIAEGKPDAYRARVLRLARKFQQYTAPVTAKGVEDTAFYRWHRLVSLNEVGADPDRAGTSVDDFHRTCIRRRDDWPHAMLAGSTHDAKRSEDVRARLHVLSELPAAWSARTQRWALWNRRLHRSDDAGGRQPDAAAEYLFYQTLLGVWPLAATTGDDAAALPDDETLAALRERVAAYMLKAAREAKLHTAWTNADADYEAALSAFVEAALDPGRSSAFLADFAAFARPLSHLGLLNSLAMTLLRLTAPGVPDVYQGTELWDLSLVDPDNRRPVDFDRRGSLLEGLRTETQGPAPDWLAADGRAKLHLIHRVLALRGQDPTLFADGDYRPLEVTGPHAEHVCAFARMLPRQADGRALVVIVPRLLATLALDGDPANAPAVVRTDLFTTADWQATLVSVPGPAWRERLGGSRLDAARRDGHQVLRVAEALRHFPAALLTPADEGSDHGLEHGPASGF</sequence>
<keyword evidence="7 10" id="KW-0119">Carbohydrate metabolism</keyword>
<dbReference type="Gene3D" id="3.20.20.80">
    <property type="entry name" value="Glycosidases"/>
    <property type="match status" value="5"/>
</dbReference>
<dbReference type="InterPro" id="IPR048458">
    <property type="entry name" value="MalQ_N"/>
</dbReference>
<evidence type="ECO:0000256" key="3">
    <source>
        <dbReference type="ARBA" id="ARBA00012560"/>
    </source>
</evidence>
<evidence type="ECO:0000313" key="13">
    <source>
        <dbReference type="EMBL" id="MBK1632678.1"/>
    </source>
</evidence>